<evidence type="ECO:0000256" key="3">
    <source>
        <dbReference type="SAM" id="MobiDB-lite"/>
    </source>
</evidence>
<dbReference type="InterPro" id="IPR032675">
    <property type="entry name" value="LRR_dom_sf"/>
</dbReference>
<dbReference type="EMBL" id="MCFG01000074">
    <property type="protein sequence ID" value="ORX83369.1"/>
    <property type="molecule type" value="Genomic_DNA"/>
</dbReference>
<evidence type="ECO:0000313" key="7">
    <source>
        <dbReference type="Proteomes" id="UP000193944"/>
    </source>
</evidence>
<keyword evidence="2" id="KW-0677">Repeat</keyword>
<reference evidence="6 7" key="2">
    <citation type="submission" date="2016-08" db="EMBL/GenBank/DDBJ databases">
        <title>Pervasive Adenine N6-methylation of Active Genes in Fungi.</title>
        <authorList>
            <consortium name="DOE Joint Genome Institute"/>
            <person name="Mondo S.J."/>
            <person name="Dannebaum R.O."/>
            <person name="Kuo R.C."/>
            <person name="Labutti K."/>
            <person name="Haridas S."/>
            <person name="Kuo A."/>
            <person name="Salamov A."/>
            <person name="Ahrendt S.R."/>
            <person name="Lipzen A."/>
            <person name="Sullivan W."/>
            <person name="Andreopoulos W.B."/>
            <person name="Clum A."/>
            <person name="Lindquist E."/>
            <person name="Daum C."/>
            <person name="Ramamoorthy G.K."/>
            <person name="Gryganskyi A."/>
            <person name="Culley D."/>
            <person name="Magnuson J.K."/>
            <person name="James T.Y."/>
            <person name="O'Malley M.A."/>
            <person name="Stajich J.E."/>
            <person name="Spatafora J.W."/>
            <person name="Visel A."/>
            <person name="Grigoriev I.V."/>
        </authorList>
    </citation>
    <scope>NUCLEOTIDE SEQUENCE [LARGE SCALE GENOMIC DNA]</scope>
    <source>
        <strain evidence="6 7">S4</strain>
    </source>
</reference>
<evidence type="ECO:0000256" key="4">
    <source>
        <dbReference type="SAM" id="Phobius"/>
    </source>
</evidence>
<dbReference type="OrthoDB" id="1394818at2759"/>
<dbReference type="AlphaFoldDB" id="A0A1Y1XC94"/>
<feature type="compositionally biased region" description="Low complexity" evidence="3">
    <location>
        <begin position="467"/>
        <end position="506"/>
    </location>
</feature>
<feature type="compositionally biased region" description="Low complexity" evidence="3">
    <location>
        <begin position="266"/>
        <end position="280"/>
    </location>
</feature>
<dbReference type="PANTHER" id="PTHR47988">
    <property type="entry name" value="SOMATIC EMBRYOGENESIS RECEPTOR KINASE 1"/>
    <property type="match status" value="1"/>
</dbReference>
<feature type="chain" id="PRO_5012824468" evidence="5">
    <location>
        <begin position="24"/>
        <end position="547"/>
    </location>
</feature>
<evidence type="ECO:0000256" key="2">
    <source>
        <dbReference type="ARBA" id="ARBA00022737"/>
    </source>
</evidence>
<feature type="region of interest" description="Disordered" evidence="3">
    <location>
        <begin position="317"/>
        <end position="337"/>
    </location>
</feature>
<keyword evidence="4" id="KW-0472">Membrane</keyword>
<keyword evidence="4" id="KW-1133">Transmembrane helix</keyword>
<evidence type="ECO:0000256" key="5">
    <source>
        <dbReference type="SAM" id="SignalP"/>
    </source>
</evidence>
<feature type="compositionally biased region" description="Low complexity" evidence="3">
    <location>
        <begin position="319"/>
        <end position="331"/>
    </location>
</feature>
<protein>
    <submittedName>
        <fullName evidence="6">L domain-like protein</fullName>
    </submittedName>
</protein>
<dbReference type="Proteomes" id="UP000193944">
    <property type="component" value="Unassembled WGS sequence"/>
</dbReference>
<keyword evidence="4" id="KW-0812">Transmembrane</keyword>
<evidence type="ECO:0000256" key="1">
    <source>
        <dbReference type="ARBA" id="ARBA00022729"/>
    </source>
</evidence>
<proteinExistence type="predicted"/>
<feature type="region of interest" description="Disordered" evidence="3">
    <location>
        <begin position="467"/>
        <end position="508"/>
    </location>
</feature>
<feature type="region of interest" description="Disordered" evidence="3">
    <location>
        <begin position="247"/>
        <end position="280"/>
    </location>
</feature>
<reference evidence="6 7" key="1">
    <citation type="submission" date="2016-08" db="EMBL/GenBank/DDBJ databases">
        <title>A Parts List for Fungal Cellulosomes Revealed by Comparative Genomics.</title>
        <authorList>
            <consortium name="DOE Joint Genome Institute"/>
            <person name="Haitjema C.H."/>
            <person name="Gilmore S.P."/>
            <person name="Henske J.K."/>
            <person name="Solomon K.V."/>
            <person name="De Groot R."/>
            <person name="Kuo A."/>
            <person name="Mondo S.J."/>
            <person name="Salamov A.A."/>
            <person name="Labutti K."/>
            <person name="Zhao Z."/>
            <person name="Chiniquy J."/>
            <person name="Barry K."/>
            <person name="Brewer H.M."/>
            <person name="Purvine S.O."/>
            <person name="Wright A.T."/>
            <person name="Boxma B."/>
            <person name="Van Alen T."/>
            <person name="Hackstein J.H."/>
            <person name="Baker S.E."/>
            <person name="Grigoriev I.V."/>
            <person name="O'Malley M.A."/>
        </authorList>
    </citation>
    <scope>NUCLEOTIDE SEQUENCE [LARGE SCALE GENOMIC DNA]</scope>
    <source>
        <strain evidence="6 7">S4</strain>
    </source>
</reference>
<dbReference type="InterPro" id="IPR001611">
    <property type="entry name" value="Leu-rich_rpt"/>
</dbReference>
<dbReference type="SUPFAM" id="SSF52058">
    <property type="entry name" value="L domain-like"/>
    <property type="match status" value="1"/>
</dbReference>
<sequence>MKELHNFFILLILSIFIIENVVADDCVYLEEGLKLMSEEFIKDLKNNNITNCCDYKPTITCNSINNQNFITEIKISNVDVKLNAEVINQFSNLQHLNNFEIRHTNTIIEVPENFDKLKNLENLALEDVTKDTSCPEIICKLTNLVTLDLSDNKFKGKIPKCLGDLTNLKDLDLGGNSFEGFIPFEFTKLKNLKKCYLTNNPLEGYIPIFPDIRSCNYDGTNLCDLPNSLCKKSSLISQCTDQDIRKTNYENGSTDENYGFDIEPTENNNEVDNPNDNPDDNPVGSIMMRLAVGFIFMCIVFFIFCIISSNSPDNKKKLNNNNKNNNSNNNNHVINDDEVPIMSTQTTTSNETTAESSNTTTIQNNYQVPMTSLPIQYTTIPGIYQMPLAPMQTQYITQVPSSLPQITPNYVTNINNNQSNQSGLISQSQFSTNIANNSERPPEYSEIINTSINNTVQPSTAVLSMNITTTSNNNNNNSHSSSNNESNITSSNIESNATSSNIESNTDINDKSVIENTVNNQEIPLSTPIRMPIVINNGISKKTTENI</sequence>
<dbReference type="Gene3D" id="3.80.10.10">
    <property type="entry name" value="Ribonuclease Inhibitor"/>
    <property type="match status" value="1"/>
</dbReference>
<keyword evidence="1 5" id="KW-0732">Signal</keyword>
<dbReference type="STRING" id="1754192.A0A1Y1XC94"/>
<name>A0A1Y1XC94_9FUNG</name>
<organism evidence="6 7">
    <name type="scientific">Anaeromyces robustus</name>
    <dbReference type="NCBI Taxonomy" id="1754192"/>
    <lineage>
        <taxon>Eukaryota</taxon>
        <taxon>Fungi</taxon>
        <taxon>Fungi incertae sedis</taxon>
        <taxon>Chytridiomycota</taxon>
        <taxon>Chytridiomycota incertae sedis</taxon>
        <taxon>Neocallimastigomycetes</taxon>
        <taxon>Neocallimastigales</taxon>
        <taxon>Neocallimastigaceae</taxon>
        <taxon>Anaeromyces</taxon>
    </lineage>
</organism>
<evidence type="ECO:0000313" key="6">
    <source>
        <dbReference type="EMBL" id="ORX83369.1"/>
    </source>
</evidence>
<dbReference type="Pfam" id="PF13855">
    <property type="entry name" value="LRR_8"/>
    <property type="match status" value="1"/>
</dbReference>
<keyword evidence="7" id="KW-1185">Reference proteome</keyword>
<comment type="caution">
    <text evidence="6">The sequence shown here is derived from an EMBL/GenBank/DDBJ whole genome shotgun (WGS) entry which is preliminary data.</text>
</comment>
<dbReference type="FunFam" id="3.80.10.10:FF:000383">
    <property type="entry name" value="Leucine-rich repeat receptor protein kinase EMS1"/>
    <property type="match status" value="1"/>
</dbReference>
<feature type="signal peptide" evidence="5">
    <location>
        <begin position="1"/>
        <end position="23"/>
    </location>
</feature>
<accession>A0A1Y1XC94</accession>
<feature type="transmembrane region" description="Helical" evidence="4">
    <location>
        <begin position="286"/>
        <end position="307"/>
    </location>
</feature>
<gene>
    <name evidence="6" type="ORF">BCR32DRAFT_292042</name>
</gene>